<dbReference type="PANTHER" id="PTHR30632:SF0">
    <property type="entry name" value="SULFATE-BINDING PROTEIN"/>
    <property type="match status" value="1"/>
</dbReference>
<feature type="binding site" evidence="4">
    <location>
        <position position="92"/>
    </location>
    <ligand>
        <name>molybdate</name>
        <dbReference type="ChEBI" id="CHEBI:36264"/>
    </ligand>
</feature>
<evidence type="ECO:0000256" key="3">
    <source>
        <dbReference type="ARBA" id="ARBA00022729"/>
    </source>
</evidence>
<feature type="binding site" evidence="4">
    <location>
        <position position="64"/>
    </location>
    <ligand>
        <name>molybdate</name>
        <dbReference type="ChEBI" id="CHEBI:36264"/>
    </ligand>
</feature>
<comment type="similarity">
    <text evidence="1">Belongs to the bacterial solute-binding protein ModA family.</text>
</comment>
<dbReference type="InterPro" id="IPR005950">
    <property type="entry name" value="ModA"/>
</dbReference>
<keyword evidence="4" id="KW-0500">Molybdenum</keyword>
<feature type="binding site" evidence="4">
    <location>
        <position position="233"/>
    </location>
    <ligand>
        <name>molybdate</name>
        <dbReference type="ChEBI" id="CHEBI:36264"/>
    </ligand>
</feature>
<dbReference type="EMBL" id="FQZY01000071">
    <property type="protein sequence ID" value="SHK67319.1"/>
    <property type="molecule type" value="Genomic_DNA"/>
</dbReference>
<evidence type="ECO:0000256" key="6">
    <source>
        <dbReference type="SAM" id="SignalP"/>
    </source>
</evidence>
<evidence type="ECO:0000256" key="5">
    <source>
        <dbReference type="SAM" id="MobiDB-lite"/>
    </source>
</evidence>
<evidence type="ECO:0000256" key="1">
    <source>
        <dbReference type="ARBA" id="ARBA00009175"/>
    </source>
</evidence>
<dbReference type="InterPro" id="IPR050682">
    <property type="entry name" value="ModA/WtpA"/>
</dbReference>
<evidence type="ECO:0000256" key="2">
    <source>
        <dbReference type="ARBA" id="ARBA00022723"/>
    </source>
</evidence>
<dbReference type="OrthoDB" id="9785015at2"/>
<dbReference type="GO" id="GO:0015689">
    <property type="term" value="P:molybdate ion transport"/>
    <property type="evidence" value="ECO:0007669"/>
    <property type="project" value="InterPro"/>
</dbReference>
<feature type="region of interest" description="Disordered" evidence="5">
    <location>
        <begin position="27"/>
        <end position="51"/>
    </location>
</feature>
<reference evidence="7 8" key="1">
    <citation type="submission" date="2016-11" db="EMBL/GenBank/DDBJ databases">
        <authorList>
            <person name="Jaros S."/>
            <person name="Januszkiewicz K."/>
            <person name="Wedrychowicz H."/>
        </authorList>
    </citation>
    <scope>NUCLEOTIDE SEQUENCE [LARGE SCALE GENOMIC DNA]</scope>
    <source>
        <strain evidence="7 8">DSM 15480</strain>
    </source>
</reference>
<feature type="chain" id="PRO_5038879800" evidence="6">
    <location>
        <begin position="20"/>
        <end position="305"/>
    </location>
</feature>
<dbReference type="Proteomes" id="UP000184301">
    <property type="component" value="Unassembled WGS sequence"/>
</dbReference>
<dbReference type="PROSITE" id="PS51257">
    <property type="entry name" value="PROKAR_LIPOPROTEIN"/>
    <property type="match status" value="1"/>
</dbReference>
<proteinExistence type="inferred from homology"/>
<dbReference type="PANTHER" id="PTHR30632">
    <property type="entry name" value="MOLYBDATE-BINDING PERIPLASMIC PROTEIN"/>
    <property type="match status" value="1"/>
</dbReference>
<organism evidence="7 8">
    <name type="scientific">Hespellia stercorisuis DSM 15480</name>
    <dbReference type="NCBI Taxonomy" id="1121950"/>
    <lineage>
        <taxon>Bacteria</taxon>
        <taxon>Bacillati</taxon>
        <taxon>Bacillota</taxon>
        <taxon>Clostridia</taxon>
        <taxon>Lachnospirales</taxon>
        <taxon>Lachnospiraceae</taxon>
        <taxon>Hespellia</taxon>
    </lineage>
</organism>
<dbReference type="PIRSF" id="PIRSF004846">
    <property type="entry name" value="ModA"/>
    <property type="match status" value="1"/>
</dbReference>
<dbReference type="Pfam" id="PF13531">
    <property type="entry name" value="SBP_bac_11"/>
    <property type="match status" value="1"/>
</dbReference>
<feature type="compositionally biased region" description="Low complexity" evidence="5">
    <location>
        <begin position="30"/>
        <end position="42"/>
    </location>
</feature>
<dbReference type="NCBIfam" id="TIGR01256">
    <property type="entry name" value="modA"/>
    <property type="match status" value="1"/>
</dbReference>
<gene>
    <name evidence="7" type="ORF">SAMN02745243_03475</name>
</gene>
<dbReference type="GO" id="GO:0046872">
    <property type="term" value="F:metal ion binding"/>
    <property type="evidence" value="ECO:0007669"/>
    <property type="project" value="UniProtKB-KW"/>
</dbReference>
<accession>A0A1M6UDR2</accession>
<dbReference type="AlphaFoldDB" id="A0A1M6UDR2"/>
<dbReference type="Gene3D" id="3.40.190.10">
    <property type="entry name" value="Periplasmic binding protein-like II"/>
    <property type="match status" value="2"/>
</dbReference>
<keyword evidence="2 4" id="KW-0479">Metal-binding</keyword>
<feature type="binding site" evidence="4">
    <location>
        <position position="215"/>
    </location>
    <ligand>
        <name>molybdate</name>
        <dbReference type="ChEBI" id="CHEBI:36264"/>
    </ligand>
</feature>
<dbReference type="STRING" id="1121950.SAMN02745243_03475"/>
<name>A0A1M6UDR2_9FIRM</name>
<keyword evidence="3 6" id="KW-0732">Signal</keyword>
<dbReference type="GO" id="GO:0030973">
    <property type="term" value="F:molybdate ion binding"/>
    <property type="evidence" value="ECO:0007669"/>
    <property type="project" value="TreeGrafter"/>
</dbReference>
<keyword evidence="8" id="KW-1185">Reference proteome</keyword>
<evidence type="ECO:0000313" key="8">
    <source>
        <dbReference type="Proteomes" id="UP000184301"/>
    </source>
</evidence>
<dbReference type="SUPFAM" id="SSF53850">
    <property type="entry name" value="Periplasmic binding protein-like II"/>
    <property type="match status" value="1"/>
</dbReference>
<sequence length="305" mass="32535">MKKRILAIVMTAAMVFAMAGCGSKADSKTEGSAAAAESTDTTDTSKSDSDELEATEITVFAAKSLNTVMEELITKYNETQPNVTVTGSYDSSGTLLTQIQEGAACDVFFSAAQKQMDTLQNENKLVVDGTRHNVVNNQVCVVTQSDSQTKVTGLDTLKDAANLAIADGSVPVGNYTRKAFIATGVLPETEDSSAITTQEISDALGGVEINECANVGAVTSAVSEGANEVGTVYKSDTYGFEDKLKILEEVSYDLTGDVIYPVAQIDNKDADELEKKAAEDFVNFLISDDAKTIFDKYYFDTNVTD</sequence>
<feature type="signal peptide" evidence="6">
    <location>
        <begin position="1"/>
        <end position="19"/>
    </location>
</feature>
<evidence type="ECO:0000313" key="7">
    <source>
        <dbReference type="EMBL" id="SHK67319.1"/>
    </source>
</evidence>
<evidence type="ECO:0000256" key="4">
    <source>
        <dbReference type="PIRSR" id="PIRSR004846-1"/>
    </source>
</evidence>
<protein>
    <submittedName>
        <fullName evidence="7">Molybdate transport system substrate-binding protein</fullName>
    </submittedName>
</protein>
<dbReference type="RefSeq" id="WP_073112790.1">
    <property type="nucleotide sequence ID" value="NZ_FQZY01000071.1"/>
</dbReference>